<gene>
    <name evidence="5" type="ORF">SAMN03080601_00083</name>
</gene>
<name>A0A1T5A4D0_9BACT</name>
<dbReference type="InterPro" id="IPR009057">
    <property type="entry name" value="Homeodomain-like_sf"/>
</dbReference>
<evidence type="ECO:0000256" key="3">
    <source>
        <dbReference type="ARBA" id="ARBA00023163"/>
    </source>
</evidence>
<dbReference type="InterPro" id="IPR013096">
    <property type="entry name" value="Cupin_2"/>
</dbReference>
<dbReference type="PROSITE" id="PS00041">
    <property type="entry name" value="HTH_ARAC_FAMILY_1"/>
    <property type="match status" value="1"/>
</dbReference>
<dbReference type="CDD" id="cd06976">
    <property type="entry name" value="cupin_MtlR-like_N"/>
    <property type="match status" value="1"/>
</dbReference>
<dbReference type="InterPro" id="IPR018060">
    <property type="entry name" value="HTH_AraC"/>
</dbReference>
<dbReference type="Pfam" id="PF07883">
    <property type="entry name" value="Cupin_2"/>
    <property type="match status" value="1"/>
</dbReference>
<dbReference type="Proteomes" id="UP000191055">
    <property type="component" value="Unassembled WGS sequence"/>
</dbReference>
<dbReference type="SUPFAM" id="SSF46689">
    <property type="entry name" value="Homeodomain-like"/>
    <property type="match status" value="2"/>
</dbReference>
<dbReference type="InterPro" id="IPR018062">
    <property type="entry name" value="HTH_AraC-typ_CS"/>
</dbReference>
<proteinExistence type="predicted"/>
<evidence type="ECO:0000313" key="6">
    <source>
        <dbReference type="Proteomes" id="UP000191055"/>
    </source>
</evidence>
<keyword evidence="6" id="KW-1185">Reference proteome</keyword>
<evidence type="ECO:0000259" key="4">
    <source>
        <dbReference type="PROSITE" id="PS01124"/>
    </source>
</evidence>
<dbReference type="GO" id="GO:0003700">
    <property type="term" value="F:DNA-binding transcription factor activity"/>
    <property type="evidence" value="ECO:0007669"/>
    <property type="project" value="InterPro"/>
</dbReference>
<dbReference type="PANTHER" id="PTHR43280">
    <property type="entry name" value="ARAC-FAMILY TRANSCRIPTIONAL REGULATOR"/>
    <property type="match status" value="1"/>
</dbReference>
<dbReference type="AlphaFoldDB" id="A0A1T5A4D0"/>
<evidence type="ECO:0000256" key="1">
    <source>
        <dbReference type="ARBA" id="ARBA00023015"/>
    </source>
</evidence>
<dbReference type="Pfam" id="PF12833">
    <property type="entry name" value="HTH_18"/>
    <property type="match status" value="1"/>
</dbReference>
<dbReference type="Gene3D" id="1.10.10.60">
    <property type="entry name" value="Homeodomain-like"/>
    <property type="match status" value="2"/>
</dbReference>
<keyword evidence="3" id="KW-0804">Transcription</keyword>
<dbReference type="STRING" id="889453.SAMN03080601_00083"/>
<evidence type="ECO:0000256" key="2">
    <source>
        <dbReference type="ARBA" id="ARBA00023125"/>
    </source>
</evidence>
<dbReference type="SUPFAM" id="SSF51182">
    <property type="entry name" value="RmlC-like cupins"/>
    <property type="match status" value="1"/>
</dbReference>
<dbReference type="InterPro" id="IPR014710">
    <property type="entry name" value="RmlC-like_jellyroll"/>
</dbReference>
<keyword evidence="1" id="KW-0805">Transcription regulation</keyword>
<accession>A0A1T5A4D0</accession>
<reference evidence="5 6" key="1">
    <citation type="submission" date="2017-02" db="EMBL/GenBank/DDBJ databases">
        <authorList>
            <person name="Peterson S.W."/>
        </authorList>
    </citation>
    <scope>NUCLEOTIDE SEQUENCE [LARGE SCALE GENOMIC DNA]</scope>
    <source>
        <strain evidence="5 6">DSM 24412</strain>
    </source>
</reference>
<sequence>MHSKDVKMEKSRLSDIMHERVVIPGGSPIRVKWNDFPHFTFPWHFHSEYEIVYIMRSRGTRFVADNMEPFEEGDLVIVGSQVPHYWRNDEHTSDRDENQHVNAIVVQFRSDFLEQALTNYPELGLIKNLLEKSKSGVFFEKSFALTLEPKLKLLYEEKGFNRFILLLQILNEMAGTKKCRQLGTGNNEVIPPDVTDDRLKKIINFINLNYTDKITLEQVASLSGMNPASFTRYFKGKTGKTLVQYINDMRIDYACKLLQNTDYSISRICFETGFNNLSNFNRFFKERMRMTPRDYLRQFMK</sequence>
<feature type="domain" description="HTH araC/xylS-type" evidence="4">
    <location>
        <begin position="200"/>
        <end position="298"/>
    </location>
</feature>
<protein>
    <submittedName>
        <fullName evidence="5">AraC-type DNA-binding protein</fullName>
    </submittedName>
</protein>
<dbReference type="GO" id="GO:0043565">
    <property type="term" value="F:sequence-specific DNA binding"/>
    <property type="evidence" value="ECO:0007669"/>
    <property type="project" value="InterPro"/>
</dbReference>
<dbReference type="PROSITE" id="PS01124">
    <property type="entry name" value="HTH_ARAC_FAMILY_2"/>
    <property type="match status" value="1"/>
</dbReference>
<dbReference type="SMART" id="SM00342">
    <property type="entry name" value="HTH_ARAC"/>
    <property type="match status" value="1"/>
</dbReference>
<evidence type="ECO:0000313" key="5">
    <source>
        <dbReference type="EMBL" id="SKB29862.1"/>
    </source>
</evidence>
<organism evidence="5 6">
    <name type="scientific">Alkalitalea saponilacus</name>
    <dbReference type="NCBI Taxonomy" id="889453"/>
    <lineage>
        <taxon>Bacteria</taxon>
        <taxon>Pseudomonadati</taxon>
        <taxon>Bacteroidota</taxon>
        <taxon>Bacteroidia</taxon>
        <taxon>Marinilabiliales</taxon>
        <taxon>Marinilabiliaceae</taxon>
        <taxon>Alkalitalea</taxon>
    </lineage>
</organism>
<dbReference type="PANTHER" id="PTHR43280:SF34">
    <property type="entry name" value="ARAC-FAMILY TRANSCRIPTIONAL REGULATOR"/>
    <property type="match status" value="1"/>
</dbReference>
<dbReference type="InterPro" id="IPR011051">
    <property type="entry name" value="RmlC_Cupin_sf"/>
</dbReference>
<keyword evidence="2 5" id="KW-0238">DNA-binding</keyword>
<dbReference type="EMBL" id="FUYV01000001">
    <property type="protein sequence ID" value="SKB29862.1"/>
    <property type="molecule type" value="Genomic_DNA"/>
</dbReference>
<dbReference type="Gene3D" id="2.60.120.10">
    <property type="entry name" value="Jelly Rolls"/>
    <property type="match status" value="1"/>
</dbReference>